<dbReference type="Proteomes" id="UP000001219">
    <property type="component" value="Chromosome"/>
</dbReference>
<evidence type="ECO:0000313" key="2">
    <source>
        <dbReference type="Proteomes" id="UP000001219"/>
    </source>
</evidence>
<dbReference type="eggNOG" id="ENOG502ZA6Z">
    <property type="taxonomic scope" value="Bacteria"/>
</dbReference>
<dbReference type="RefSeq" id="WP_012835386.1">
    <property type="nucleotide sequence ID" value="NC_013441.1"/>
</dbReference>
<dbReference type="HOGENOM" id="CLU_101689_0_0_11"/>
<sequence length="229" mass="24779">MSTKIIAALWDSEVDLTSDTVAAALADAGASRVQVNVSDGAVAGAMRISHLDPPIEAVVGVWSDRVEDVVSALAAMAGRVAAWRVTERAPLDPRLPADGTRIDALANIAFLRRPADLSREEWLRIWLEEHTTVAIETQATFGYYQNVVEAPLTPDAPHVDAIVEELFPMAAITDIHAFYGSGGDQAELESRMTRMLDSVQRFGADKNLDVIPTSRYARQARSGARPLAT</sequence>
<accession>D0L2H6</accession>
<protein>
    <submittedName>
        <fullName evidence="1">Uncharacterized protein</fullName>
    </submittedName>
</protein>
<dbReference type="STRING" id="526226.Gbro_3695"/>
<evidence type="ECO:0000313" key="1">
    <source>
        <dbReference type="EMBL" id="ACY22879.1"/>
    </source>
</evidence>
<reference evidence="1 2" key="2">
    <citation type="journal article" date="2010" name="Stand. Genomic Sci.">
        <title>Complete genome sequence of Gordonia bronchialis type strain (3410).</title>
        <authorList>
            <person name="Ivanova N."/>
            <person name="Sikorski J."/>
            <person name="Jando M."/>
            <person name="Lapidus A."/>
            <person name="Nolan M."/>
            <person name="Lucas S."/>
            <person name="Del Rio T.G."/>
            <person name="Tice H."/>
            <person name="Copeland A."/>
            <person name="Cheng J.F."/>
            <person name="Chen F."/>
            <person name="Bruce D."/>
            <person name="Goodwin L."/>
            <person name="Pitluck S."/>
            <person name="Mavromatis K."/>
            <person name="Ovchinnikova G."/>
            <person name="Pati A."/>
            <person name="Chen A."/>
            <person name="Palaniappan K."/>
            <person name="Land M."/>
            <person name="Hauser L."/>
            <person name="Chang Y.J."/>
            <person name="Jeffries C.D."/>
            <person name="Chain P."/>
            <person name="Saunders E."/>
            <person name="Han C."/>
            <person name="Detter J.C."/>
            <person name="Brettin T."/>
            <person name="Rohde M."/>
            <person name="Goker M."/>
            <person name="Bristow J."/>
            <person name="Eisen J.A."/>
            <person name="Markowitz V."/>
            <person name="Hugenholtz P."/>
            <person name="Klenk H.P."/>
            <person name="Kyrpides N.C."/>
        </authorList>
    </citation>
    <scope>NUCLEOTIDE SEQUENCE [LARGE SCALE GENOMIC DNA]</scope>
    <source>
        <strain evidence="2">ATCC 25592 / DSM 43247 / BCRC 13721 / JCM 3198 / KCTC 3076 / NBRC 16047 / NCTC 10667</strain>
    </source>
</reference>
<dbReference type="AlphaFoldDB" id="D0L2H6"/>
<reference evidence="2" key="1">
    <citation type="submission" date="2009-10" db="EMBL/GenBank/DDBJ databases">
        <title>The complete chromosome of Gordonia bronchialis DSM 43247.</title>
        <authorList>
            <consortium name="US DOE Joint Genome Institute (JGI-PGF)"/>
            <person name="Lucas S."/>
            <person name="Copeland A."/>
            <person name="Lapidus A."/>
            <person name="Glavina del Rio T."/>
            <person name="Dalin E."/>
            <person name="Tice H."/>
            <person name="Bruce D."/>
            <person name="Goodwin L."/>
            <person name="Pitluck S."/>
            <person name="Kyrpides N."/>
            <person name="Mavromatis K."/>
            <person name="Ivanova N."/>
            <person name="Ovchinnikova G."/>
            <person name="Saunders E."/>
            <person name="Brettin T."/>
            <person name="Detter J.C."/>
            <person name="Han C."/>
            <person name="Larimer F."/>
            <person name="Land M."/>
            <person name="Hauser L."/>
            <person name="Markowitz V."/>
            <person name="Cheng J.-F."/>
            <person name="Hugenholtz P."/>
            <person name="Woyke T."/>
            <person name="Wu D."/>
            <person name="Jando M."/>
            <person name="Schneider S."/>
            <person name="Goeker M."/>
            <person name="Klenk H.-P."/>
            <person name="Eisen J.A."/>
        </authorList>
    </citation>
    <scope>NUCLEOTIDE SEQUENCE [LARGE SCALE GENOMIC DNA]</scope>
    <source>
        <strain evidence="2">ATCC 25592 / DSM 43247 / BCRC 13721 / JCM 3198 / KCTC 3076 / NBRC 16047 / NCTC 10667</strain>
    </source>
</reference>
<dbReference type="EMBL" id="CP001802">
    <property type="protein sequence ID" value="ACY22879.1"/>
    <property type="molecule type" value="Genomic_DNA"/>
</dbReference>
<dbReference type="OrthoDB" id="9015064at2"/>
<dbReference type="InterPro" id="IPR011008">
    <property type="entry name" value="Dimeric_a/b-barrel"/>
</dbReference>
<organism evidence="1 2">
    <name type="scientific">Gordonia bronchialis (strain ATCC 25592 / DSM 43247 / BCRC 13721 / JCM 3198 / KCTC 3076 / NBRC 16047 / NCTC 10667)</name>
    <name type="common">Rhodococcus bronchialis</name>
    <dbReference type="NCBI Taxonomy" id="526226"/>
    <lineage>
        <taxon>Bacteria</taxon>
        <taxon>Bacillati</taxon>
        <taxon>Actinomycetota</taxon>
        <taxon>Actinomycetes</taxon>
        <taxon>Mycobacteriales</taxon>
        <taxon>Gordoniaceae</taxon>
        <taxon>Gordonia</taxon>
    </lineage>
</organism>
<proteinExistence type="predicted"/>
<gene>
    <name evidence="1" type="ordered locus">Gbro_3695</name>
</gene>
<name>D0L2H6_GORB4</name>
<dbReference type="KEGG" id="gbr:Gbro_3695"/>
<keyword evidence="2" id="KW-1185">Reference proteome</keyword>
<dbReference type="SUPFAM" id="SSF54909">
    <property type="entry name" value="Dimeric alpha+beta barrel"/>
    <property type="match status" value="1"/>
</dbReference>